<accession>A0A6G1IAG1</accession>
<dbReference type="PANTHER" id="PTHR12215">
    <property type="entry name" value="PHOSPHOPANTETHEINE TRANSFERASE"/>
    <property type="match status" value="1"/>
</dbReference>
<evidence type="ECO:0000313" key="6">
    <source>
        <dbReference type="Proteomes" id="UP000799640"/>
    </source>
</evidence>
<keyword evidence="6" id="KW-1185">Reference proteome</keyword>
<dbReference type="EMBL" id="ML996687">
    <property type="protein sequence ID" value="KAF2405288.1"/>
    <property type="molecule type" value="Genomic_DNA"/>
</dbReference>
<evidence type="ECO:0000256" key="3">
    <source>
        <dbReference type="SAM" id="MobiDB-lite"/>
    </source>
</evidence>
<organism evidence="5 6">
    <name type="scientific">Trichodelitschia bisporula</name>
    <dbReference type="NCBI Taxonomy" id="703511"/>
    <lineage>
        <taxon>Eukaryota</taxon>
        <taxon>Fungi</taxon>
        <taxon>Dikarya</taxon>
        <taxon>Ascomycota</taxon>
        <taxon>Pezizomycotina</taxon>
        <taxon>Dothideomycetes</taxon>
        <taxon>Dothideomycetes incertae sedis</taxon>
        <taxon>Phaeotrichales</taxon>
        <taxon>Phaeotrichaceae</taxon>
        <taxon>Trichodelitschia</taxon>
    </lineage>
</organism>
<reference evidence="5" key="1">
    <citation type="journal article" date="2020" name="Stud. Mycol.">
        <title>101 Dothideomycetes genomes: a test case for predicting lifestyles and emergence of pathogens.</title>
        <authorList>
            <person name="Haridas S."/>
            <person name="Albert R."/>
            <person name="Binder M."/>
            <person name="Bloem J."/>
            <person name="Labutti K."/>
            <person name="Salamov A."/>
            <person name="Andreopoulos B."/>
            <person name="Baker S."/>
            <person name="Barry K."/>
            <person name="Bills G."/>
            <person name="Bluhm B."/>
            <person name="Cannon C."/>
            <person name="Castanera R."/>
            <person name="Culley D."/>
            <person name="Daum C."/>
            <person name="Ezra D."/>
            <person name="Gonzalez J."/>
            <person name="Henrissat B."/>
            <person name="Kuo A."/>
            <person name="Liang C."/>
            <person name="Lipzen A."/>
            <person name="Lutzoni F."/>
            <person name="Magnuson J."/>
            <person name="Mondo S."/>
            <person name="Nolan M."/>
            <person name="Ohm R."/>
            <person name="Pangilinan J."/>
            <person name="Park H.-J."/>
            <person name="Ramirez L."/>
            <person name="Alfaro M."/>
            <person name="Sun H."/>
            <person name="Tritt A."/>
            <person name="Yoshinaga Y."/>
            <person name="Zwiers L.-H."/>
            <person name="Turgeon B."/>
            <person name="Goodwin S."/>
            <person name="Spatafora J."/>
            <person name="Crous P."/>
            <person name="Grigoriev I."/>
        </authorList>
    </citation>
    <scope>NUCLEOTIDE SEQUENCE</scope>
    <source>
        <strain evidence="5">CBS 262.69</strain>
    </source>
</reference>
<dbReference type="InterPro" id="IPR055066">
    <property type="entry name" value="AASDHPPT_N"/>
</dbReference>
<feature type="region of interest" description="Disordered" evidence="3">
    <location>
        <begin position="77"/>
        <end position="98"/>
    </location>
</feature>
<keyword evidence="2" id="KW-0808">Transferase</keyword>
<dbReference type="Pfam" id="PF22624">
    <property type="entry name" value="AASDHPPT_N"/>
    <property type="match status" value="1"/>
</dbReference>
<feature type="domain" description="4'-phosphopantetheinyl transferase N-terminal" evidence="4">
    <location>
        <begin position="33"/>
        <end position="122"/>
    </location>
</feature>
<dbReference type="SUPFAM" id="SSF56214">
    <property type="entry name" value="4'-phosphopantetheinyl transferase"/>
    <property type="match status" value="1"/>
</dbReference>
<name>A0A6G1IAG1_9PEZI</name>
<dbReference type="GO" id="GO:0019878">
    <property type="term" value="P:lysine biosynthetic process via aminoadipic acid"/>
    <property type="evidence" value="ECO:0007669"/>
    <property type="project" value="TreeGrafter"/>
</dbReference>
<dbReference type="OrthoDB" id="26719at2759"/>
<dbReference type="Proteomes" id="UP000799640">
    <property type="component" value="Unassembled WGS sequence"/>
</dbReference>
<dbReference type="AlphaFoldDB" id="A0A6G1IAG1"/>
<proteinExistence type="predicted"/>
<dbReference type="EC" id="2.7.8.7" evidence="1"/>
<dbReference type="GO" id="GO:0008897">
    <property type="term" value="F:holo-[acyl-carrier-protein] synthase activity"/>
    <property type="evidence" value="ECO:0007669"/>
    <property type="project" value="UniProtKB-EC"/>
</dbReference>
<evidence type="ECO:0000256" key="2">
    <source>
        <dbReference type="ARBA" id="ARBA00022679"/>
    </source>
</evidence>
<sequence>MTSPPPTVQTTRWLLDTRALWPGDFTTAATPYLTLLPPHTHPAITRKFHAVDKRMALGSALLKHAFLTQHTGLPFPSIRFTRKPDPTHGKPAWLPPTGREEEGKGVDFNVSHAGGIVVLVGAVVVGGEGGGKVQVATDIIAGGSLAGFTEQFTSLLSEGEIWDATYKLPSLTLRSGEVVPGASLGRADRIIHVDESAVMKLPGGREVEVLGEDVVDAKLRRFWTFCALKEGYLKLGGEGLLAEWVTRCEFRGVKAPAPGTAESGGGWAFEGEEGDEEVEVSLDGVDQEDVRIEIQAFGEEFIITTLLRPAKALGGKGEFAPWKRVDLERDIMGIARG</sequence>
<gene>
    <name evidence="5" type="ORF">EJ06DRAFT_540633</name>
</gene>
<dbReference type="Gene3D" id="3.90.470.20">
    <property type="entry name" value="4'-phosphopantetheinyl transferase domain"/>
    <property type="match status" value="2"/>
</dbReference>
<dbReference type="GO" id="GO:0000287">
    <property type="term" value="F:magnesium ion binding"/>
    <property type="evidence" value="ECO:0007669"/>
    <property type="project" value="InterPro"/>
</dbReference>
<evidence type="ECO:0000259" key="4">
    <source>
        <dbReference type="Pfam" id="PF22624"/>
    </source>
</evidence>
<dbReference type="InterPro" id="IPR037143">
    <property type="entry name" value="4-PPantetheinyl_Trfase_dom_sf"/>
</dbReference>
<evidence type="ECO:0000256" key="1">
    <source>
        <dbReference type="ARBA" id="ARBA00013172"/>
    </source>
</evidence>
<dbReference type="PANTHER" id="PTHR12215:SF10">
    <property type="entry name" value="L-AMINOADIPATE-SEMIALDEHYDE DEHYDROGENASE-PHOSPHOPANTETHEINYL TRANSFERASE"/>
    <property type="match status" value="1"/>
</dbReference>
<evidence type="ECO:0000313" key="5">
    <source>
        <dbReference type="EMBL" id="KAF2405288.1"/>
    </source>
</evidence>
<dbReference type="GO" id="GO:0005829">
    <property type="term" value="C:cytosol"/>
    <property type="evidence" value="ECO:0007669"/>
    <property type="project" value="TreeGrafter"/>
</dbReference>
<protein>
    <recommendedName>
        <fullName evidence="1">holo-[acyl-carrier-protein] synthase</fullName>
        <ecNumber evidence="1">2.7.8.7</ecNumber>
    </recommendedName>
</protein>
<dbReference type="InterPro" id="IPR050559">
    <property type="entry name" value="P-Pant_transferase_sf"/>
</dbReference>